<dbReference type="RefSeq" id="WP_341406370.1">
    <property type="nucleotide sequence ID" value="NZ_JBBUKT010000008.1"/>
</dbReference>
<dbReference type="EMBL" id="JBBUKT010000008">
    <property type="protein sequence ID" value="MEK7952614.1"/>
    <property type="molecule type" value="Genomic_DNA"/>
</dbReference>
<name>A0ABU9AXW4_9BACT</name>
<proteinExistence type="predicted"/>
<evidence type="ECO:0000313" key="1">
    <source>
        <dbReference type="EMBL" id="MEK7952614.1"/>
    </source>
</evidence>
<comment type="caution">
    <text evidence="1">The sequence shown here is derived from an EMBL/GenBank/DDBJ whole genome shotgun (WGS) entry which is preliminary data.</text>
</comment>
<evidence type="ECO:0000313" key="2">
    <source>
        <dbReference type="Proteomes" id="UP001371305"/>
    </source>
</evidence>
<dbReference type="Proteomes" id="UP001371305">
    <property type="component" value="Unassembled WGS sequence"/>
</dbReference>
<reference evidence="1 2" key="1">
    <citation type="submission" date="2024-04" db="EMBL/GenBank/DDBJ databases">
        <title>Luteolibacter sp. isolated from soil.</title>
        <authorList>
            <person name="An J."/>
        </authorList>
    </citation>
    <scope>NUCLEOTIDE SEQUENCE [LARGE SCALE GENOMIC DNA]</scope>
    <source>
        <strain evidence="1 2">Y139</strain>
    </source>
</reference>
<organism evidence="1 2">
    <name type="scientific">Luteolibacter soli</name>
    <dbReference type="NCBI Taxonomy" id="3135280"/>
    <lineage>
        <taxon>Bacteria</taxon>
        <taxon>Pseudomonadati</taxon>
        <taxon>Verrucomicrobiota</taxon>
        <taxon>Verrucomicrobiia</taxon>
        <taxon>Verrucomicrobiales</taxon>
        <taxon>Verrucomicrobiaceae</taxon>
        <taxon>Luteolibacter</taxon>
    </lineage>
</organism>
<keyword evidence="2" id="KW-1185">Reference proteome</keyword>
<gene>
    <name evidence="1" type="ORF">WKV53_19025</name>
</gene>
<sequence length="170" mass="18832">MDLTYSGIGGGEVANVPRSILTLAPTKTKGLHCLHVSKRKTTGWKDPDGRYTDRYLIKRTDNPSRPAWLPVTPHEAETLISEGQATKGNTKSRKVGPHHVVQAVTTGDMQRKALLEQLARDHHCGLRSVEAAYSEAKALELIDTYSEKNPRGGKNLTWVCLPDRKPQEVI</sequence>
<accession>A0ABU9AXW4</accession>
<protein>
    <submittedName>
        <fullName evidence="1">Uncharacterized protein</fullName>
    </submittedName>
</protein>